<dbReference type="Pfam" id="PF13302">
    <property type="entry name" value="Acetyltransf_3"/>
    <property type="match status" value="2"/>
</dbReference>
<keyword evidence="2" id="KW-1185">Reference proteome</keyword>
<dbReference type="InterPro" id="IPR000182">
    <property type="entry name" value="GNAT_dom"/>
</dbReference>
<organism evidence="2 3">
    <name type="scientific">Acrobeloides nanus</name>
    <dbReference type="NCBI Taxonomy" id="290746"/>
    <lineage>
        <taxon>Eukaryota</taxon>
        <taxon>Metazoa</taxon>
        <taxon>Ecdysozoa</taxon>
        <taxon>Nematoda</taxon>
        <taxon>Chromadorea</taxon>
        <taxon>Rhabditida</taxon>
        <taxon>Tylenchina</taxon>
        <taxon>Cephalobomorpha</taxon>
        <taxon>Cephaloboidea</taxon>
        <taxon>Cephalobidae</taxon>
        <taxon>Acrobeloides</taxon>
    </lineage>
</organism>
<dbReference type="Proteomes" id="UP000887540">
    <property type="component" value="Unplaced"/>
</dbReference>
<sequence>MRFHHIVPENGTLELGLYFSDMISKTPGGTEAIYLLAKHVFDDLGYRRLEWSCDNRNEASKHCATRFGFVYEALFHQENIAKRELKDACYYSIIDEDWDLIKKSCEKWLEPQNFDENGCQKEKLLDLRKRLAVELHIPINTVVPPPPVFSSEESEILAKSTVGATWTTKQPPQHVTMEGKFVILEPLNIQRHGDDLFKACMEEPQRFSYLPETPQDRQEFQTWLEKVQISKDPLYFVIIDKSTGKVAGRQTFLRIQPDEGVIEIGHIFWTSLIARKPAATEAMYLFAKHVFEDLRYRRLEWKCDRRNVPSKNAAIRFEPEAGRDPIFGTQRRIPNHKGLGPGHKDLGLNLDPKPEIKILRKAIKFVRCKRDRVEDMGSAQGKQEKLKTADGGTMVFTAEQEGSIYFTQLQQLWK</sequence>
<name>A0A914CE48_9BILA</name>
<dbReference type="PANTHER" id="PTHR43441:SF2">
    <property type="entry name" value="FAMILY ACETYLTRANSFERASE, PUTATIVE (AFU_ORTHOLOGUE AFUA_7G00850)-RELATED"/>
    <property type="match status" value="1"/>
</dbReference>
<protein>
    <submittedName>
        <fullName evidence="3">N-acetyltransferase domain-containing protein</fullName>
    </submittedName>
</protein>
<dbReference type="GO" id="GO:1990189">
    <property type="term" value="F:protein N-terminal-serine acetyltransferase activity"/>
    <property type="evidence" value="ECO:0007669"/>
    <property type="project" value="TreeGrafter"/>
</dbReference>
<dbReference type="InterPro" id="IPR016181">
    <property type="entry name" value="Acyl_CoA_acyltransferase"/>
</dbReference>
<dbReference type="InterPro" id="IPR051908">
    <property type="entry name" value="Ribosomal_N-acetyltransferase"/>
</dbReference>
<proteinExistence type="predicted"/>
<dbReference type="SUPFAM" id="SSF55729">
    <property type="entry name" value="Acyl-CoA N-acyltransferases (Nat)"/>
    <property type="match status" value="2"/>
</dbReference>
<dbReference type="AlphaFoldDB" id="A0A914CE48"/>
<dbReference type="GO" id="GO:0008999">
    <property type="term" value="F:protein-N-terminal-alanine acetyltransferase activity"/>
    <property type="evidence" value="ECO:0007669"/>
    <property type="project" value="TreeGrafter"/>
</dbReference>
<accession>A0A914CE48</accession>
<evidence type="ECO:0000313" key="3">
    <source>
        <dbReference type="WBParaSite" id="ACRNAN_Path_942.g3622.t1"/>
    </source>
</evidence>
<dbReference type="PANTHER" id="PTHR43441">
    <property type="entry name" value="RIBOSOMAL-PROTEIN-SERINE ACETYLTRANSFERASE"/>
    <property type="match status" value="1"/>
</dbReference>
<feature type="domain" description="N-acetyltransferase" evidence="1">
    <location>
        <begin position="2"/>
        <end position="70"/>
    </location>
</feature>
<evidence type="ECO:0000313" key="2">
    <source>
        <dbReference type="Proteomes" id="UP000887540"/>
    </source>
</evidence>
<evidence type="ECO:0000259" key="1">
    <source>
        <dbReference type="Pfam" id="PF13302"/>
    </source>
</evidence>
<dbReference type="Gene3D" id="3.40.630.30">
    <property type="match status" value="2"/>
</dbReference>
<reference evidence="3" key="1">
    <citation type="submission" date="2022-11" db="UniProtKB">
        <authorList>
            <consortium name="WormBaseParasite"/>
        </authorList>
    </citation>
    <scope>IDENTIFICATION</scope>
</reference>
<dbReference type="WBParaSite" id="ACRNAN_Path_942.g3622.t1">
    <property type="protein sequence ID" value="ACRNAN_Path_942.g3622.t1"/>
    <property type="gene ID" value="ACRNAN_Path_942.g3622"/>
</dbReference>
<feature type="domain" description="N-acetyltransferase" evidence="1">
    <location>
        <begin position="183"/>
        <end position="315"/>
    </location>
</feature>